<feature type="transmembrane region" description="Helical" evidence="7">
    <location>
        <begin position="265"/>
        <end position="287"/>
    </location>
</feature>
<dbReference type="Gene3D" id="1.10.3720.10">
    <property type="entry name" value="MetI-like"/>
    <property type="match status" value="1"/>
</dbReference>
<dbReference type="RefSeq" id="WP_083944053.1">
    <property type="nucleotide sequence ID" value="NZ_FTMS01000033.1"/>
</dbReference>
<feature type="transmembrane region" description="Helical" evidence="7">
    <location>
        <begin position="205"/>
        <end position="227"/>
    </location>
</feature>
<dbReference type="CDD" id="cd06261">
    <property type="entry name" value="TM_PBP2"/>
    <property type="match status" value="1"/>
</dbReference>
<dbReference type="EMBL" id="FTMS01000033">
    <property type="protein sequence ID" value="SIR06892.1"/>
    <property type="molecule type" value="Genomic_DNA"/>
</dbReference>
<evidence type="ECO:0000256" key="1">
    <source>
        <dbReference type="ARBA" id="ARBA00004651"/>
    </source>
</evidence>
<evidence type="ECO:0000256" key="4">
    <source>
        <dbReference type="ARBA" id="ARBA00022692"/>
    </source>
</evidence>
<dbReference type="Pfam" id="PF00528">
    <property type="entry name" value="BPD_transp_1"/>
    <property type="match status" value="1"/>
</dbReference>
<feature type="transmembrane region" description="Helical" evidence="7">
    <location>
        <begin position="162"/>
        <end position="184"/>
    </location>
</feature>
<feature type="domain" description="ABC transmembrane type-1" evidence="8">
    <location>
        <begin position="73"/>
        <end position="286"/>
    </location>
</feature>
<keyword evidence="6 7" id="KW-0472">Membrane</keyword>
<evidence type="ECO:0000313" key="9">
    <source>
        <dbReference type="EMBL" id="SIR06892.1"/>
    </source>
</evidence>
<keyword evidence="3" id="KW-1003">Cell membrane</keyword>
<keyword evidence="5 7" id="KW-1133">Transmembrane helix</keyword>
<feature type="transmembrane region" description="Helical" evidence="7">
    <location>
        <begin position="77"/>
        <end position="100"/>
    </location>
</feature>
<reference evidence="10" key="1">
    <citation type="submission" date="2017-01" db="EMBL/GenBank/DDBJ databases">
        <authorList>
            <person name="Varghese N."/>
            <person name="Submissions S."/>
        </authorList>
    </citation>
    <scope>NUCLEOTIDE SEQUENCE [LARGE SCALE GENOMIC DNA]</scope>
    <source>
        <strain evidence="10">ASpG1</strain>
    </source>
</reference>
<evidence type="ECO:0000256" key="7">
    <source>
        <dbReference type="RuleBase" id="RU363032"/>
    </source>
</evidence>
<dbReference type="AlphaFoldDB" id="A0A1N6XWZ0"/>
<dbReference type="InterPro" id="IPR000515">
    <property type="entry name" value="MetI-like"/>
</dbReference>
<dbReference type="PANTHER" id="PTHR30193">
    <property type="entry name" value="ABC TRANSPORTER PERMEASE PROTEIN"/>
    <property type="match status" value="1"/>
</dbReference>
<accession>A0A1N6XWZ0</accession>
<dbReference type="OrthoDB" id="368362at2"/>
<keyword evidence="4 7" id="KW-0812">Transmembrane</keyword>
<dbReference type="GO" id="GO:0005886">
    <property type="term" value="C:plasma membrane"/>
    <property type="evidence" value="ECO:0007669"/>
    <property type="project" value="UniProtKB-SubCell"/>
</dbReference>
<dbReference type="SUPFAM" id="SSF161098">
    <property type="entry name" value="MetI-like"/>
    <property type="match status" value="1"/>
</dbReference>
<name>A0A1N6XWZ0_9SPIO</name>
<keyword evidence="10" id="KW-1185">Reference proteome</keyword>
<gene>
    <name evidence="9" type="ORF">SAMN05920897_1333</name>
</gene>
<evidence type="ECO:0000256" key="6">
    <source>
        <dbReference type="ARBA" id="ARBA00023136"/>
    </source>
</evidence>
<evidence type="ECO:0000256" key="3">
    <source>
        <dbReference type="ARBA" id="ARBA00022475"/>
    </source>
</evidence>
<evidence type="ECO:0000313" key="10">
    <source>
        <dbReference type="Proteomes" id="UP000186400"/>
    </source>
</evidence>
<feature type="transmembrane region" description="Helical" evidence="7">
    <location>
        <begin position="112"/>
        <end position="132"/>
    </location>
</feature>
<comment type="similarity">
    <text evidence="7">Belongs to the binding-protein-dependent transport system permease family.</text>
</comment>
<dbReference type="STRING" id="159291.SAMN05920897_1333"/>
<evidence type="ECO:0000259" key="8">
    <source>
        <dbReference type="PROSITE" id="PS50928"/>
    </source>
</evidence>
<dbReference type="GO" id="GO:0055085">
    <property type="term" value="P:transmembrane transport"/>
    <property type="evidence" value="ECO:0007669"/>
    <property type="project" value="InterPro"/>
</dbReference>
<organism evidence="9 10">
    <name type="scientific">Alkalispirochaeta americana</name>
    <dbReference type="NCBI Taxonomy" id="159291"/>
    <lineage>
        <taxon>Bacteria</taxon>
        <taxon>Pseudomonadati</taxon>
        <taxon>Spirochaetota</taxon>
        <taxon>Spirochaetia</taxon>
        <taxon>Spirochaetales</taxon>
        <taxon>Spirochaetaceae</taxon>
        <taxon>Alkalispirochaeta</taxon>
    </lineage>
</organism>
<comment type="subcellular location">
    <subcellularLocation>
        <location evidence="1 7">Cell membrane</location>
        <topology evidence="1 7">Multi-pass membrane protein</topology>
    </subcellularLocation>
</comment>
<dbReference type="PROSITE" id="PS50928">
    <property type="entry name" value="ABC_TM1"/>
    <property type="match status" value="1"/>
</dbReference>
<evidence type="ECO:0000256" key="5">
    <source>
        <dbReference type="ARBA" id="ARBA00022989"/>
    </source>
</evidence>
<dbReference type="InterPro" id="IPR035906">
    <property type="entry name" value="MetI-like_sf"/>
</dbReference>
<keyword evidence="2 7" id="KW-0813">Transport</keyword>
<dbReference type="InterPro" id="IPR051393">
    <property type="entry name" value="ABC_transporter_permease"/>
</dbReference>
<proteinExistence type="inferred from homology"/>
<feature type="transmembrane region" description="Helical" evidence="7">
    <location>
        <begin position="15"/>
        <end position="40"/>
    </location>
</feature>
<sequence>MRVDSLWARMWKHRIVYMFIAPYFVLFVLFQLIPLVWSFVLSFHQWSGLGNMDFIGFENYQRMLSSEQFQKALINTVFYWIVSVSTIIPISLFLACIIDSSWLKKRELIQTVLFLPYIVSWVAAALIFRMIFDHEVGLVNIIFVYFGFDPQPWLISTRLSKIPISVLIIWRLVPWYMLIIYSGLKSVDHQYYEAAFIEGANAFHRLVKITIPLISTILSFCFITLTIESFRIFAQPYALTRGGPGNSSMSIVQYLYVNGFEFFNLGYASTIGYALALILLLVSSLQIKSMTRRNKEMSM</sequence>
<protein>
    <submittedName>
        <fullName evidence="9">Carbohydrate ABC transporter membrane protein 1, CUT1 family</fullName>
    </submittedName>
</protein>
<dbReference type="PANTHER" id="PTHR30193:SF37">
    <property type="entry name" value="INNER MEMBRANE ABC TRANSPORTER PERMEASE PROTEIN YCJO"/>
    <property type="match status" value="1"/>
</dbReference>
<evidence type="ECO:0000256" key="2">
    <source>
        <dbReference type="ARBA" id="ARBA00022448"/>
    </source>
</evidence>
<dbReference type="Proteomes" id="UP000186400">
    <property type="component" value="Unassembled WGS sequence"/>
</dbReference>